<dbReference type="Proteomes" id="UP000822688">
    <property type="component" value="Chromosome 2"/>
</dbReference>
<comment type="caution">
    <text evidence="1">The sequence shown here is derived from an EMBL/GenBank/DDBJ whole genome shotgun (WGS) entry which is preliminary data.</text>
</comment>
<evidence type="ECO:0000313" key="2">
    <source>
        <dbReference type="Proteomes" id="UP000822688"/>
    </source>
</evidence>
<keyword evidence="2" id="KW-1185">Reference proteome</keyword>
<reference evidence="1" key="1">
    <citation type="submission" date="2020-06" db="EMBL/GenBank/DDBJ databases">
        <title>WGS assembly of Ceratodon purpureus strain R40.</title>
        <authorList>
            <person name="Carey S.B."/>
            <person name="Jenkins J."/>
            <person name="Shu S."/>
            <person name="Lovell J.T."/>
            <person name="Sreedasyam A."/>
            <person name="Maumus F."/>
            <person name="Tiley G.P."/>
            <person name="Fernandez-Pozo N."/>
            <person name="Barry K."/>
            <person name="Chen C."/>
            <person name="Wang M."/>
            <person name="Lipzen A."/>
            <person name="Daum C."/>
            <person name="Saski C.A."/>
            <person name="Payton A.C."/>
            <person name="Mcbreen J.C."/>
            <person name="Conrad R.E."/>
            <person name="Kollar L.M."/>
            <person name="Olsson S."/>
            <person name="Huttunen S."/>
            <person name="Landis J.B."/>
            <person name="Wickett N.J."/>
            <person name="Johnson M.G."/>
            <person name="Rensing S.A."/>
            <person name="Grimwood J."/>
            <person name="Schmutz J."/>
            <person name="Mcdaniel S.F."/>
        </authorList>
    </citation>
    <scope>NUCLEOTIDE SEQUENCE</scope>
    <source>
        <strain evidence="1">R40</strain>
    </source>
</reference>
<gene>
    <name evidence="1" type="ORF">KC19_2G069400</name>
</gene>
<dbReference type="EMBL" id="CM026422">
    <property type="protein sequence ID" value="KAG0586167.1"/>
    <property type="molecule type" value="Genomic_DNA"/>
</dbReference>
<evidence type="ECO:0000313" key="1">
    <source>
        <dbReference type="EMBL" id="KAG0586167.1"/>
    </source>
</evidence>
<organism evidence="1 2">
    <name type="scientific">Ceratodon purpureus</name>
    <name type="common">Fire moss</name>
    <name type="synonym">Dicranum purpureum</name>
    <dbReference type="NCBI Taxonomy" id="3225"/>
    <lineage>
        <taxon>Eukaryota</taxon>
        <taxon>Viridiplantae</taxon>
        <taxon>Streptophyta</taxon>
        <taxon>Embryophyta</taxon>
        <taxon>Bryophyta</taxon>
        <taxon>Bryophytina</taxon>
        <taxon>Bryopsida</taxon>
        <taxon>Dicranidae</taxon>
        <taxon>Pseudoditrichales</taxon>
        <taxon>Ditrichaceae</taxon>
        <taxon>Ceratodon</taxon>
    </lineage>
</organism>
<dbReference type="AlphaFoldDB" id="A0A8T0ISS1"/>
<sequence length="113" mass="13245">MKMYKTPQKELEYIVVSRHCCLNITAQDRPPHIPSQMLLSENPWHRSESSQNLKSKFWRSSSRQDVWHMQQGFQKKKRLLHIVEFANKLFELSLSRVAPSATFASSSPNSWSL</sequence>
<name>A0A8T0ISS1_CERPU</name>
<proteinExistence type="predicted"/>
<accession>A0A8T0ISS1</accession>
<protein>
    <submittedName>
        <fullName evidence="1">Uncharacterized protein</fullName>
    </submittedName>
</protein>